<feature type="transmembrane region" description="Helical" evidence="5">
    <location>
        <begin position="42"/>
        <end position="65"/>
    </location>
</feature>
<dbReference type="InterPro" id="IPR006838">
    <property type="entry name" value="ADTRP_AIG1"/>
</dbReference>
<organism evidence="6 7">
    <name type="scientific">Rhizopogon vinicolor AM-OR11-026</name>
    <dbReference type="NCBI Taxonomy" id="1314800"/>
    <lineage>
        <taxon>Eukaryota</taxon>
        <taxon>Fungi</taxon>
        <taxon>Dikarya</taxon>
        <taxon>Basidiomycota</taxon>
        <taxon>Agaricomycotina</taxon>
        <taxon>Agaricomycetes</taxon>
        <taxon>Agaricomycetidae</taxon>
        <taxon>Boletales</taxon>
        <taxon>Suillineae</taxon>
        <taxon>Rhizopogonaceae</taxon>
        <taxon>Rhizopogon</taxon>
    </lineage>
</organism>
<dbReference type="GO" id="GO:0016020">
    <property type="term" value="C:membrane"/>
    <property type="evidence" value="ECO:0007669"/>
    <property type="project" value="InterPro"/>
</dbReference>
<dbReference type="EMBL" id="KV448136">
    <property type="protein sequence ID" value="OAX43561.1"/>
    <property type="molecule type" value="Genomic_DNA"/>
</dbReference>
<dbReference type="FunCoup" id="A0A1B7NF79">
    <property type="interactions" value="135"/>
</dbReference>
<keyword evidence="7" id="KW-1185">Reference proteome</keyword>
<evidence type="ECO:0000256" key="2">
    <source>
        <dbReference type="ARBA" id="ARBA00022692"/>
    </source>
</evidence>
<comment type="subcellular location">
    <subcellularLocation>
        <location evidence="1">Endomembrane system</location>
        <topology evidence="1">Multi-pass membrane protein</topology>
    </subcellularLocation>
</comment>
<evidence type="ECO:0000313" key="6">
    <source>
        <dbReference type="EMBL" id="OAX43561.1"/>
    </source>
</evidence>
<keyword evidence="4 5" id="KW-0472">Membrane</keyword>
<dbReference type="Proteomes" id="UP000092154">
    <property type="component" value="Unassembled WGS sequence"/>
</dbReference>
<dbReference type="PANTHER" id="PTHR10989:SF16">
    <property type="entry name" value="AT02829P-RELATED"/>
    <property type="match status" value="1"/>
</dbReference>
<feature type="transmembrane region" description="Helical" evidence="5">
    <location>
        <begin position="126"/>
        <end position="148"/>
    </location>
</feature>
<evidence type="ECO:0008006" key="8">
    <source>
        <dbReference type="Google" id="ProtNLM"/>
    </source>
</evidence>
<evidence type="ECO:0000256" key="1">
    <source>
        <dbReference type="ARBA" id="ARBA00004127"/>
    </source>
</evidence>
<keyword evidence="3 5" id="KW-1133">Transmembrane helix</keyword>
<dbReference type="InParanoid" id="A0A1B7NF79"/>
<protein>
    <recommendedName>
        <fullName evidence="8">FAR-17a/AIG1-like protein</fullName>
    </recommendedName>
</protein>
<accession>A0A1B7NF79</accession>
<evidence type="ECO:0000256" key="4">
    <source>
        <dbReference type="ARBA" id="ARBA00023136"/>
    </source>
</evidence>
<evidence type="ECO:0000256" key="3">
    <source>
        <dbReference type="ARBA" id="ARBA00022989"/>
    </source>
</evidence>
<dbReference type="PANTHER" id="PTHR10989">
    <property type="entry name" value="ANDROGEN-INDUCED PROTEIN 1-RELATED"/>
    <property type="match status" value="1"/>
</dbReference>
<proteinExistence type="predicted"/>
<dbReference type="OrthoDB" id="1898221at2759"/>
<evidence type="ECO:0000256" key="5">
    <source>
        <dbReference type="SAM" id="Phobius"/>
    </source>
</evidence>
<gene>
    <name evidence="6" type="ORF">K503DRAFT_765774</name>
</gene>
<sequence>MPRPEALFLHGAALGVMAYGFLRSKTLPLNDWIETQTGGHFQFLTIQGLAAAWLTMAIGLGCDLLPSFTALRTAKRAFLMISLPVAIVVSAVYWSLFFFFPFLIIQPQVATSEPSSSSTVPELLRIPLNLDLCLHVAPAVTLLADFLLFEKKYTKKQVQLGAPLVAFLAGTWYACWVEYCASYNKTFPYPFLTDNPLNIRIGIYAFVSFVAWRCFHLVNAVHR</sequence>
<reference evidence="6 7" key="1">
    <citation type="submission" date="2016-06" db="EMBL/GenBank/DDBJ databases">
        <title>Comparative genomics of the ectomycorrhizal sister species Rhizopogon vinicolor and Rhizopogon vesiculosus (Basidiomycota: Boletales) reveals a divergence of the mating type B locus.</title>
        <authorList>
            <consortium name="DOE Joint Genome Institute"/>
            <person name="Mujic A.B."/>
            <person name="Kuo A."/>
            <person name="Tritt A."/>
            <person name="Lipzen A."/>
            <person name="Chen C."/>
            <person name="Johnson J."/>
            <person name="Sharma A."/>
            <person name="Barry K."/>
            <person name="Grigoriev I.V."/>
            <person name="Spatafora J.W."/>
        </authorList>
    </citation>
    <scope>NUCLEOTIDE SEQUENCE [LARGE SCALE GENOMIC DNA]</scope>
    <source>
        <strain evidence="6 7">AM-OR11-026</strain>
    </source>
</reference>
<keyword evidence="2 5" id="KW-0812">Transmembrane</keyword>
<feature type="transmembrane region" description="Helical" evidence="5">
    <location>
        <begin position="160"/>
        <end position="179"/>
    </location>
</feature>
<dbReference type="GO" id="GO:0012505">
    <property type="term" value="C:endomembrane system"/>
    <property type="evidence" value="ECO:0007669"/>
    <property type="project" value="UniProtKB-SubCell"/>
</dbReference>
<feature type="transmembrane region" description="Helical" evidence="5">
    <location>
        <begin position="77"/>
        <end position="106"/>
    </location>
</feature>
<dbReference type="Pfam" id="PF04750">
    <property type="entry name" value="Far-17a_AIG1"/>
    <property type="match status" value="1"/>
</dbReference>
<dbReference type="AlphaFoldDB" id="A0A1B7NF79"/>
<name>A0A1B7NF79_9AGAM</name>
<feature type="transmembrane region" description="Helical" evidence="5">
    <location>
        <begin position="199"/>
        <end position="218"/>
    </location>
</feature>
<evidence type="ECO:0000313" key="7">
    <source>
        <dbReference type="Proteomes" id="UP000092154"/>
    </source>
</evidence>